<dbReference type="SUPFAM" id="SSF48008">
    <property type="entry name" value="GntR ligand-binding domain-like"/>
    <property type="match status" value="1"/>
</dbReference>
<dbReference type="SMART" id="SM00895">
    <property type="entry name" value="FCD"/>
    <property type="match status" value="1"/>
</dbReference>
<dbReference type="Pfam" id="PF07729">
    <property type="entry name" value="FCD"/>
    <property type="match status" value="1"/>
</dbReference>
<dbReference type="EMBL" id="CP045119">
    <property type="protein sequence ID" value="QIN81873.1"/>
    <property type="molecule type" value="Genomic_DNA"/>
</dbReference>
<reference evidence="6 7" key="1">
    <citation type="submission" date="2019-10" db="EMBL/GenBank/DDBJ databases">
        <title>Rubrobacter sp nov SCSIO 52090 isolated from a deep-sea sediment in the South China Sea.</title>
        <authorList>
            <person name="Chen R.W."/>
        </authorList>
    </citation>
    <scope>NUCLEOTIDE SEQUENCE [LARGE SCALE GENOMIC DNA]</scope>
    <source>
        <strain evidence="6 7">SCSIO 52909</strain>
    </source>
</reference>
<evidence type="ECO:0000313" key="7">
    <source>
        <dbReference type="Proteomes" id="UP000501452"/>
    </source>
</evidence>
<dbReference type="InterPro" id="IPR008920">
    <property type="entry name" value="TF_FadR/GntR_C"/>
</dbReference>
<accession>A0A6G8Q5Z7</accession>
<feature type="region of interest" description="Disordered" evidence="4">
    <location>
        <begin position="247"/>
        <end position="267"/>
    </location>
</feature>
<dbReference type="Pfam" id="PF00392">
    <property type="entry name" value="GntR"/>
    <property type="match status" value="1"/>
</dbReference>
<dbReference type="PRINTS" id="PR00035">
    <property type="entry name" value="HTHGNTR"/>
</dbReference>
<dbReference type="PROSITE" id="PS50949">
    <property type="entry name" value="HTH_GNTR"/>
    <property type="match status" value="1"/>
</dbReference>
<dbReference type="SUPFAM" id="SSF46785">
    <property type="entry name" value="Winged helix' DNA-binding domain"/>
    <property type="match status" value="1"/>
</dbReference>
<dbReference type="InterPro" id="IPR036390">
    <property type="entry name" value="WH_DNA-bd_sf"/>
</dbReference>
<dbReference type="RefSeq" id="WP_166173655.1">
    <property type="nucleotide sequence ID" value="NZ_CP045119.1"/>
</dbReference>
<evidence type="ECO:0000259" key="5">
    <source>
        <dbReference type="PROSITE" id="PS50949"/>
    </source>
</evidence>
<sequence>MGTAAGSEETRKSPKTYQQIIMHIRGAISSGELRPGDRLPPETELARSLGVSRPTVREALKVLEALNLLESSTGPTGGTFVRAFSGVGVADSLKDSITLLLDVDELSLEELWAAREAIETRAVGLAAVRRTEGDLATMWGTIESDEYREFDDYFPDITFHRAIADASGNRLLSLFMLSIHLTLRTLAERYVLPSKSKQVSQDQHRLVYEAILDRDEKLARARMEEHLRMAYEVYRHAVPRSAEDLPAQRAGYASTDVPPDGFRPGAS</sequence>
<evidence type="ECO:0000256" key="4">
    <source>
        <dbReference type="SAM" id="MobiDB-lite"/>
    </source>
</evidence>
<dbReference type="AlphaFoldDB" id="A0A6G8Q5Z7"/>
<evidence type="ECO:0000256" key="3">
    <source>
        <dbReference type="ARBA" id="ARBA00023163"/>
    </source>
</evidence>
<keyword evidence="7" id="KW-1185">Reference proteome</keyword>
<dbReference type="KEGG" id="rub:GBA63_03875"/>
<feature type="domain" description="HTH gntR-type" evidence="5">
    <location>
        <begin position="14"/>
        <end position="84"/>
    </location>
</feature>
<dbReference type="InterPro" id="IPR000524">
    <property type="entry name" value="Tscrpt_reg_HTH_GntR"/>
</dbReference>
<keyword evidence="1" id="KW-0805">Transcription regulation</keyword>
<dbReference type="PANTHER" id="PTHR43537">
    <property type="entry name" value="TRANSCRIPTIONAL REGULATOR, GNTR FAMILY"/>
    <property type="match status" value="1"/>
</dbReference>
<proteinExistence type="predicted"/>
<dbReference type="SMART" id="SM00345">
    <property type="entry name" value="HTH_GNTR"/>
    <property type="match status" value="1"/>
</dbReference>
<keyword evidence="3" id="KW-0804">Transcription</keyword>
<dbReference type="Gene3D" id="1.20.120.530">
    <property type="entry name" value="GntR ligand-binding domain-like"/>
    <property type="match status" value="1"/>
</dbReference>
<evidence type="ECO:0000256" key="2">
    <source>
        <dbReference type="ARBA" id="ARBA00023125"/>
    </source>
</evidence>
<protein>
    <submittedName>
        <fullName evidence="6">FCD domain-containing protein</fullName>
    </submittedName>
</protein>
<dbReference type="InterPro" id="IPR036388">
    <property type="entry name" value="WH-like_DNA-bd_sf"/>
</dbReference>
<dbReference type="Proteomes" id="UP000501452">
    <property type="component" value="Chromosome"/>
</dbReference>
<dbReference type="InterPro" id="IPR011711">
    <property type="entry name" value="GntR_C"/>
</dbReference>
<gene>
    <name evidence="6" type="ORF">GBA63_03875</name>
</gene>
<evidence type="ECO:0000313" key="6">
    <source>
        <dbReference type="EMBL" id="QIN81873.1"/>
    </source>
</evidence>
<dbReference type="PANTHER" id="PTHR43537:SF5">
    <property type="entry name" value="UXU OPERON TRANSCRIPTIONAL REGULATOR"/>
    <property type="match status" value="1"/>
</dbReference>
<dbReference type="Gene3D" id="1.10.10.10">
    <property type="entry name" value="Winged helix-like DNA-binding domain superfamily/Winged helix DNA-binding domain"/>
    <property type="match status" value="1"/>
</dbReference>
<organism evidence="6 7">
    <name type="scientific">Rubrobacter tropicus</name>
    <dbReference type="NCBI Taxonomy" id="2653851"/>
    <lineage>
        <taxon>Bacteria</taxon>
        <taxon>Bacillati</taxon>
        <taxon>Actinomycetota</taxon>
        <taxon>Rubrobacteria</taxon>
        <taxon>Rubrobacterales</taxon>
        <taxon>Rubrobacteraceae</taxon>
        <taxon>Rubrobacter</taxon>
    </lineage>
</organism>
<name>A0A6G8Q5Z7_9ACTN</name>
<dbReference type="GO" id="GO:0003677">
    <property type="term" value="F:DNA binding"/>
    <property type="evidence" value="ECO:0007669"/>
    <property type="project" value="UniProtKB-KW"/>
</dbReference>
<evidence type="ECO:0000256" key="1">
    <source>
        <dbReference type="ARBA" id="ARBA00023015"/>
    </source>
</evidence>
<dbReference type="GO" id="GO:0003700">
    <property type="term" value="F:DNA-binding transcription factor activity"/>
    <property type="evidence" value="ECO:0007669"/>
    <property type="project" value="InterPro"/>
</dbReference>
<keyword evidence="2" id="KW-0238">DNA-binding</keyword>
<dbReference type="CDD" id="cd07377">
    <property type="entry name" value="WHTH_GntR"/>
    <property type="match status" value="1"/>
</dbReference>